<dbReference type="Gene3D" id="2.60.120.650">
    <property type="entry name" value="Cupin"/>
    <property type="match status" value="1"/>
</dbReference>
<dbReference type="PANTHER" id="PTHR12461">
    <property type="entry name" value="HYPOXIA-INDUCIBLE FACTOR 1 ALPHA INHIBITOR-RELATED"/>
    <property type="match status" value="1"/>
</dbReference>
<keyword evidence="1" id="KW-1185">Reference proteome</keyword>
<accession>A0A915L5V0</accession>
<dbReference type="PANTHER" id="PTHR12461:SF43">
    <property type="entry name" value="HSPB1-ASSOCIATED PROTEIN 1"/>
    <property type="match status" value="1"/>
</dbReference>
<reference evidence="2" key="1">
    <citation type="submission" date="2022-11" db="UniProtKB">
        <authorList>
            <consortium name="WormBaseParasite"/>
        </authorList>
    </citation>
    <scope>IDENTIFICATION</scope>
</reference>
<dbReference type="AlphaFoldDB" id="A0A915L5V0"/>
<dbReference type="OMA" id="RIQWEND"/>
<organism evidence="1 2">
    <name type="scientific">Romanomermis culicivorax</name>
    <name type="common">Nematode worm</name>
    <dbReference type="NCBI Taxonomy" id="13658"/>
    <lineage>
        <taxon>Eukaryota</taxon>
        <taxon>Metazoa</taxon>
        <taxon>Ecdysozoa</taxon>
        <taxon>Nematoda</taxon>
        <taxon>Enoplea</taxon>
        <taxon>Dorylaimia</taxon>
        <taxon>Mermithida</taxon>
        <taxon>Mermithoidea</taxon>
        <taxon>Mermithidae</taxon>
        <taxon>Romanomermis</taxon>
    </lineage>
</organism>
<dbReference type="WBParaSite" id="nRc.2.0.1.t46460-RA">
    <property type="protein sequence ID" value="nRc.2.0.1.t46460-RA"/>
    <property type="gene ID" value="nRc.2.0.1.g46460"/>
</dbReference>
<proteinExistence type="predicted"/>
<evidence type="ECO:0000313" key="2">
    <source>
        <dbReference type="WBParaSite" id="nRc.2.0.1.t46460-RA"/>
    </source>
</evidence>
<sequence length="206" mass="24094">MPTSRYLTTPLHYPPIYLIAAVETMKNPLLLQRGAVQWPIVHWSDGKWSQVFGSKILRFRIGHKKNTVGRIQWENDCVYENATFDQFQDWLRATKNCPENPMATRDPTSHWAYMGYQYMFELFDKDDDTISAIEWDRLGLDKDGWQSTIWIGSQGAYTPCHFDTYGFNLVLQIKGIKFGKILGPWEERGAALERFRLALLHRPYLV</sequence>
<evidence type="ECO:0000313" key="1">
    <source>
        <dbReference type="Proteomes" id="UP000887565"/>
    </source>
</evidence>
<protein>
    <submittedName>
        <fullName evidence="2">JmjC domain-containing protein</fullName>
    </submittedName>
</protein>
<dbReference type="SUPFAM" id="SSF51197">
    <property type="entry name" value="Clavaminate synthase-like"/>
    <property type="match status" value="1"/>
</dbReference>
<name>A0A915L5V0_ROMCU</name>
<dbReference type="Proteomes" id="UP000887565">
    <property type="component" value="Unplaced"/>
</dbReference>